<dbReference type="InterPro" id="IPR013249">
    <property type="entry name" value="RNA_pol_sigma70_r4_t2"/>
</dbReference>
<keyword evidence="4" id="KW-0804">Transcription</keyword>
<evidence type="ECO:0000313" key="7">
    <source>
        <dbReference type="EMBL" id="MBB5220415.1"/>
    </source>
</evidence>
<dbReference type="Pfam" id="PF04542">
    <property type="entry name" value="Sigma70_r2"/>
    <property type="match status" value="1"/>
</dbReference>
<name>A0A840SIB0_9RHOB</name>
<comment type="similarity">
    <text evidence="1">Belongs to the sigma-70 factor family. ECF subfamily.</text>
</comment>
<dbReference type="Proteomes" id="UP000549457">
    <property type="component" value="Unassembled WGS sequence"/>
</dbReference>
<protein>
    <submittedName>
        <fullName evidence="7">RNA polymerase sigma-70 factor (ECF subfamily)</fullName>
    </submittedName>
</protein>
<dbReference type="InterPro" id="IPR007627">
    <property type="entry name" value="RNA_pol_sigma70_r2"/>
</dbReference>
<evidence type="ECO:0000259" key="5">
    <source>
        <dbReference type="Pfam" id="PF04542"/>
    </source>
</evidence>
<proteinExistence type="inferred from homology"/>
<keyword evidence="8" id="KW-1185">Reference proteome</keyword>
<dbReference type="GO" id="GO:0003677">
    <property type="term" value="F:DNA binding"/>
    <property type="evidence" value="ECO:0007669"/>
    <property type="project" value="InterPro"/>
</dbReference>
<dbReference type="GO" id="GO:0006352">
    <property type="term" value="P:DNA-templated transcription initiation"/>
    <property type="evidence" value="ECO:0007669"/>
    <property type="project" value="InterPro"/>
</dbReference>
<dbReference type="PANTHER" id="PTHR43133:SF62">
    <property type="entry name" value="RNA POLYMERASE SIGMA FACTOR SIGZ"/>
    <property type="match status" value="1"/>
</dbReference>
<dbReference type="SUPFAM" id="SSF88659">
    <property type="entry name" value="Sigma3 and sigma4 domains of RNA polymerase sigma factors"/>
    <property type="match status" value="1"/>
</dbReference>
<keyword evidence="2" id="KW-0805">Transcription regulation</keyword>
<organism evidence="7 8">
    <name type="scientific">Amaricoccus macauensis</name>
    <dbReference type="NCBI Taxonomy" id="57001"/>
    <lineage>
        <taxon>Bacteria</taxon>
        <taxon>Pseudomonadati</taxon>
        <taxon>Pseudomonadota</taxon>
        <taxon>Alphaproteobacteria</taxon>
        <taxon>Rhodobacterales</taxon>
        <taxon>Paracoccaceae</taxon>
        <taxon>Amaricoccus</taxon>
    </lineage>
</organism>
<dbReference type="AlphaFoldDB" id="A0A840SIB0"/>
<feature type="domain" description="RNA polymerase sigma factor 70 region 4 type 2" evidence="6">
    <location>
        <begin position="118"/>
        <end position="169"/>
    </location>
</feature>
<evidence type="ECO:0000256" key="4">
    <source>
        <dbReference type="ARBA" id="ARBA00023163"/>
    </source>
</evidence>
<dbReference type="InterPro" id="IPR014284">
    <property type="entry name" value="RNA_pol_sigma-70_dom"/>
</dbReference>
<sequence>MDDTDLLRRIGRGERTALKALYERHSTPLYNFLRYRLGDPFEAADVMQDVFLEVWRVAARFEGRSSVRTWIFGIARNRAVDRMRRGLREVPLPDPDPEVADDAPDPEAIVVAASDAARLRDCIARLSNSHRSAIHLAFYEDLPYGEIATIEGVPVGTIKTRILHAKRLLMHCLTAVRMA</sequence>
<dbReference type="GO" id="GO:0016987">
    <property type="term" value="F:sigma factor activity"/>
    <property type="evidence" value="ECO:0007669"/>
    <property type="project" value="UniProtKB-KW"/>
</dbReference>
<dbReference type="Pfam" id="PF08281">
    <property type="entry name" value="Sigma70_r4_2"/>
    <property type="match status" value="1"/>
</dbReference>
<dbReference type="PANTHER" id="PTHR43133">
    <property type="entry name" value="RNA POLYMERASE ECF-TYPE SIGMA FACTO"/>
    <property type="match status" value="1"/>
</dbReference>
<evidence type="ECO:0000256" key="2">
    <source>
        <dbReference type="ARBA" id="ARBA00023015"/>
    </source>
</evidence>
<dbReference type="NCBIfam" id="TIGR02937">
    <property type="entry name" value="sigma70-ECF"/>
    <property type="match status" value="1"/>
</dbReference>
<gene>
    <name evidence="7" type="ORF">HNP73_000336</name>
</gene>
<evidence type="ECO:0000256" key="1">
    <source>
        <dbReference type="ARBA" id="ARBA00010641"/>
    </source>
</evidence>
<dbReference type="InterPro" id="IPR039425">
    <property type="entry name" value="RNA_pol_sigma-70-like"/>
</dbReference>
<dbReference type="Gene3D" id="1.10.10.10">
    <property type="entry name" value="Winged helix-like DNA-binding domain superfamily/Winged helix DNA-binding domain"/>
    <property type="match status" value="1"/>
</dbReference>
<dbReference type="RefSeq" id="WP_184146484.1">
    <property type="nucleotide sequence ID" value="NZ_JACHFM010000001.1"/>
</dbReference>
<dbReference type="InterPro" id="IPR013324">
    <property type="entry name" value="RNA_pol_sigma_r3/r4-like"/>
</dbReference>
<dbReference type="Gene3D" id="1.10.1740.10">
    <property type="match status" value="1"/>
</dbReference>
<keyword evidence="3" id="KW-0731">Sigma factor</keyword>
<evidence type="ECO:0000256" key="3">
    <source>
        <dbReference type="ARBA" id="ARBA00023082"/>
    </source>
</evidence>
<dbReference type="SUPFAM" id="SSF88946">
    <property type="entry name" value="Sigma2 domain of RNA polymerase sigma factors"/>
    <property type="match status" value="1"/>
</dbReference>
<dbReference type="CDD" id="cd06171">
    <property type="entry name" value="Sigma70_r4"/>
    <property type="match status" value="1"/>
</dbReference>
<accession>A0A840SIB0</accession>
<feature type="domain" description="RNA polymerase sigma-70 region 2" evidence="5">
    <location>
        <begin position="21"/>
        <end position="85"/>
    </location>
</feature>
<evidence type="ECO:0000313" key="8">
    <source>
        <dbReference type="Proteomes" id="UP000549457"/>
    </source>
</evidence>
<reference evidence="7 8" key="1">
    <citation type="submission" date="2020-08" db="EMBL/GenBank/DDBJ databases">
        <title>Genomic Encyclopedia of Type Strains, Phase IV (KMG-IV): sequencing the most valuable type-strain genomes for metagenomic binning, comparative biology and taxonomic classification.</title>
        <authorList>
            <person name="Goeker M."/>
        </authorList>
    </citation>
    <scope>NUCLEOTIDE SEQUENCE [LARGE SCALE GENOMIC DNA]</scope>
    <source>
        <strain evidence="7 8">DSM 101730</strain>
    </source>
</reference>
<dbReference type="EMBL" id="JACHFM010000001">
    <property type="protein sequence ID" value="MBB5220415.1"/>
    <property type="molecule type" value="Genomic_DNA"/>
</dbReference>
<dbReference type="InterPro" id="IPR036388">
    <property type="entry name" value="WH-like_DNA-bd_sf"/>
</dbReference>
<comment type="caution">
    <text evidence="7">The sequence shown here is derived from an EMBL/GenBank/DDBJ whole genome shotgun (WGS) entry which is preliminary data.</text>
</comment>
<dbReference type="InterPro" id="IPR013325">
    <property type="entry name" value="RNA_pol_sigma_r2"/>
</dbReference>
<evidence type="ECO:0000259" key="6">
    <source>
        <dbReference type="Pfam" id="PF08281"/>
    </source>
</evidence>